<dbReference type="InterPro" id="IPR029044">
    <property type="entry name" value="Nucleotide-diphossugar_trans"/>
</dbReference>
<sequence length="369" mass="41696">MTRTPLVSVLLPVYNGEPYLAAALASILRQDHERLEVIAIDDGSTDGSLQILQRYQKADGRISIVSRENRGLIATLNEGLVLAKGDLVARMDADDVCYTTRLSRQVSVFKEQPHLAICGTAIDTLIGDRIVRGSLDPLYQWASLGILSKFFTIFMHSTVVYNRQVIPAEMLFYDARYVHAEDFDLFRRITDRFSAAMIGESLVAYRIHGESVTNKHKRQMRKTHLKIVAENLEREGLVDSSDVFDDIADAVTTKSVQQVAECILGLEKKISTQPAATRPSYEEGTLNLFYFLYQLISDEQRPEFTHEFLTRTQKWGLIRRRERYSLLPGAYMPWFSGISIAANKRVDALSRYLQSVPAATVLPRSDLIG</sequence>
<dbReference type="InterPro" id="IPR001173">
    <property type="entry name" value="Glyco_trans_2-like"/>
</dbReference>
<keyword evidence="2" id="KW-0808">Transferase</keyword>
<dbReference type="AlphaFoldDB" id="A0A368YPQ8"/>
<proteinExistence type="predicted"/>
<name>A0A368YPQ8_9HYPH</name>
<reference evidence="2 3" key="1">
    <citation type="submission" date="2018-07" db="EMBL/GenBank/DDBJ databases">
        <title>Genomic Encyclopedia of Type Strains, Phase III (KMG-III): the genomes of soil and plant-associated and newly described type strains.</title>
        <authorList>
            <person name="Whitman W."/>
        </authorList>
    </citation>
    <scope>NUCLEOTIDE SEQUENCE [LARGE SCALE GENOMIC DNA]</scope>
    <source>
        <strain evidence="2 3">31-25a</strain>
    </source>
</reference>
<dbReference type="PANTHER" id="PTHR22916">
    <property type="entry name" value="GLYCOSYLTRANSFERASE"/>
    <property type="match status" value="1"/>
</dbReference>
<dbReference type="Gene3D" id="3.90.550.10">
    <property type="entry name" value="Spore Coat Polysaccharide Biosynthesis Protein SpsA, Chain A"/>
    <property type="match status" value="1"/>
</dbReference>
<gene>
    <name evidence="2" type="ORF">C7476_10824</name>
</gene>
<accession>A0A368YPQ8</accession>
<dbReference type="Proteomes" id="UP000253324">
    <property type="component" value="Unassembled WGS sequence"/>
</dbReference>
<comment type="caution">
    <text evidence="2">The sequence shown here is derived from an EMBL/GenBank/DDBJ whole genome shotgun (WGS) entry which is preliminary data.</text>
</comment>
<dbReference type="EMBL" id="QPJM01000008">
    <property type="protein sequence ID" value="RCW82210.1"/>
    <property type="molecule type" value="Genomic_DNA"/>
</dbReference>
<evidence type="ECO:0000313" key="2">
    <source>
        <dbReference type="EMBL" id="RCW82210.1"/>
    </source>
</evidence>
<dbReference type="GO" id="GO:0016758">
    <property type="term" value="F:hexosyltransferase activity"/>
    <property type="evidence" value="ECO:0007669"/>
    <property type="project" value="UniProtKB-ARBA"/>
</dbReference>
<dbReference type="RefSeq" id="WP_114430700.1">
    <property type="nucleotide sequence ID" value="NZ_QPJM01000008.1"/>
</dbReference>
<keyword evidence="3" id="KW-1185">Reference proteome</keyword>
<dbReference type="CDD" id="cd00761">
    <property type="entry name" value="Glyco_tranf_GTA_type"/>
    <property type="match status" value="1"/>
</dbReference>
<dbReference type="Pfam" id="PF00535">
    <property type="entry name" value="Glycos_transf_2"/>
    <property type="match status" value="1"/>
</dbReference>
<dbReference type="OrthoDB" id="174925at2"/>
<evidence type="ECO:0000259" key="1">
    <source>
        <dbReference type="Pfam" id="PF00535"/>
    </source>
</evidence>
<protein>
    <submittedName>
        <fullName evidence="2">Glycosyltransferase involved in cell wall biosynthesis</fullName>
    </submittedName>
</protein>
<dbReference type="SUPFAM" id="SSF53448">
    <property type="entry name" value="Nucleotide-diphospho-sugar transferases"/>
    <property type="match status" value="1"/>
</dbReference>
<organism evidence="2 3">
    <name type="scientific">Phyllobacterium bourgognense</name>
    <dbReference type="NCBI Taxonomy" id="314236"/>
    <lineage>
        <taxon>Bacteria</taxon>
        <taxon>Pseudomonadati</taxon>
        <taxon>Pseudomonadota</taxon>
        <taxon>Alphaproteobacteria</taxon>
        <taxon>Hyphomicrobiales</taxon>
        <taxon>Phyllobacteriaceae</taxon>
        <taxon>Phyllobacterium</taxon>
    </lineage>
</organism>
<dbReference type="PANTHER" id="PTHR22916:SF3">
    <property type="entry name" value="UDP-GLCNAC:BETAGAL BETA-1,3-N-ACETYLGLUCOSAMINYLTRANSFERASE-LIKE PROTEIN 1"/>
    <property type="match status" value="1"/>
</dbReference>
<feature type="domain" description="Glycosyltransferase 2-like" evidence="1">
    <location>
        <begin position="8"/>
        <end position="126"/>
    </location>
</feature>
<evidence type="ECO:0000313" key="3">
    <source>
        <dbReference type="Proteomes" id="UP000253324"/>
    </source>
</evidence>